<feature type="transmembrane region" description="Helical" evidence="7">
    <location>
        <begin position="451"/>
        <end position="475"/>
    </location>
</feature>
<keyword evidence="5 7" id="KW-1133">Transmembrane helix</keyword>
<dbReference type="RefSeq" id="WP_116650564.1">
    <property type="nucleotide sequence ID" value="NZ_QUZK01000034.1"/>
</dbReference>
<accession>A0A3E1K935</accession>
<feature type="transmembrane region" description="Helical" evidence="7">
    <location>
        <begin position="20"/>
        <end position="53"/>
    </location>
</feature>
<evidence type="ECO:0000313" key="10">
    <source>
        <dbReference type="EMBL" id="RFF30621.1"/>
    </source>
</evidence>
<dbReference type="InterPro" id="IPR032816">
    <property type="entry name" value="VTT_dom"/>
</dbReference>
<evidence type="ECO:0000256" key="2">
    <source>
        <dbReference type="ARBA" id="ARBA00010792"/>
    </source>
</evidence>
<feature type="transmembrane region" description="Helical" evidence="7">
    <location>
        <begin position="180"/>
        <end position="204"/>
    </location>
</feature>
<dbReference type="Pfam" id="PF09335">
    <property type="entry name" value="VTT_dom"/>
    <property type="match status" value="1"/>
</dbReference>
<evidence type="ECO:0000259" key="8">
    <source>
        <dbReference type="Pfam" id="PF09335"/>
    </source>
</evidence>
<keyword evidence="3" id="KW-1003">Cell membrane</keyword>
<dbReference type="InterPro" id="IPR025902">
    <property type="entry name" value="LssY-like-C_dom"/>
</dbReference>
<evidence type="ECO:0000256" key="4">
    <source>
        <dbReference type="ARBA" id="ARBA00022692"/>
    </source>
</evidence>
<sequence length="666" mass="72815">MESSLIDRIFELVQSHSGWLITLSAVFAYLESLAVLGLLLPGVILLFIIGAVVSGDLSLFLWCWLAAFAGALGGDWTSYWVGRHYRDRIDGWPLLRRHPDLMARARAAVARHGGKGVFVGRLLGPTRPISALIAGAMSLPPRTMLLATIPACAVWVPIYMLPGLLFGASLELAAEFAGRLVLVLVLLLVVLWAVIWTTRVVYAYTARRSGWWLRSLIRWTSEHPLLGRWVQPLFGGSGRRELLSVALLGLFLVACLAVLLGVLVAAPFAAGTLDAERQLASMATSLRNHVADPVMIVIALASDLRVLALVAGGMALLMLALGRANAAAHWLAATAGGWLLAELLNGWFGFLFPAPGAAPGYGEVPHRGLTLTTVVLGFFAVMVAKDIRASRRKWAYLVNSVLLALVSFANFYLGLATPLGVVAALALGGGWLALVGIGYRQRALPRRHPGMLALCFYGLLVAVTTFQAVGGYQALAEATRLELPQQSMSVDQWRTGGWRALPEVRSRLGSDRTQRFDFQYAGSRDWLAERLGEAGWRRPEVRSLRWSSVLSARPRPERMPHLPKDFAGKPESLTLIRDRRDGRREVLRLWASGATLEDAGRPVWLGQVRIEALDDILGLFNRWRDTGEGQAAMQALERSLHEIELPAVGERRLRLIRQPSSSSSAS</sequence>
<comment type="caution">
    <text evidence="10">The sequence shown here is derived from an EMBL/GenBank/DDBJ whole genome shotgun (WGS) entry which is preliminary data.</text>
</comment>
<dbReference type="PANTHER" id="PTHR30353">
    <property type="entry name" value="INNER MEMBRANE PROTEIN DEDA-RELATED"/>
    <property type="match status" value="1"/>
</dbReference>
<dbReference type="PANTHER" id="PTHR30353:SF15">
    <property type="entry name" value="INNER MEMBRANE PROTEIN YABI"/>
    <property type="match status" value="1"/>
</dbReference>
<feature type="transmembrane region" description="Helical" evidence="7">
    <location>
        <begin position="242"/>
        <end position="270"/>
    </location>
</feature>
<keyword evidence="6 7" id="KW-0472">Membrane</keyword>
<feature type="transmembrane region" description="Helical" evidence="7">
    <location>
        <begin position="364"/>
        <end position="384"/>
    </location>
</feature>
<name>A0A3E1K935_9GAMM</name>
<evidence type="ECO:0000256" key="5">
    <source>
        <dbReference type="ARBA" id="ARBA00022989"/>
    </source>
</evidence>
<feature type="transmembrane region" description="Helical" evidence="7">
    <location>
        <begin position="396"/>
        <end position="413"/>
    </location>
</feature>
<dbReference type="Proteomes" id="UP000260351">
    <property type="component" value="Unassembled WGS sequence"/>
</dbReference>
<evidence type="ECO:0000256" key="1">
    <source>
        <dbReference type="ARBA" id="ARBA00004651"/>
    </source>
</evidence>
<organism evidence="10 11">
    <name type="scientific">Wenzhouxiangella sediminis</name>
    <dbReference type="NCBI Taxonomy" id="1792836"/>
    <lineage>
        <taxon>Bacteria</taxon>
        <taxon>Pseudomonadati</taxon>
        <taxon>Pseudomonadota</taxon>
        <taxon>Gammaproteobacteria</taxon>
        <taxon>Chromatiales</taxon>
        <taxon>Wenzhouxiangellaceae</taxon>
        <taxon>Wenzhouxiangella</taxon>
    </lineage>
</organism>
<feature type="transmembrane region" description="Helical" evidence="7">
    <location>
        <begin position="145"/>
        <end position="168"/>
    </location>
</feature>
<feature type="transmembrane region" description="Helical" evidence="7">
    <location>
        <begin position="419"/>
        <end position="439"/>
    </location>
</feature>
<reference evidence="10 11" key="1">
    <citation type="submission" date="2018-08" db="EMBL/GenBank/DDBJ databases">
        <title>Wenzhouxiangella salilacus sp. nov., a novel bacterium isolated from a saline lake in Xinjiang Province, China.</title>
        <authorList>
            <person name="Han S."/>
        </authorList>
    </citation>
    <scope>NUCLEOTIDE SEQUENCE [LARGE SCALE GENOMIC DNA]</scope>
    <source>
        <strain evidence="10 11">XDB06</strain>
    </source>
</reference>
<evidence type="ECO:0000259" key="9">
    <source>
        <dbReference type="Pfam" id="PF14067"/>
    </source>
</evidence>
<keyword evidence="11" id="KW-1185">Reference proteome</keyword>
<feature type="domain" description="LssY-like C-terminal" evidence="9">
    <location>
        <begin position="499"/>
        <end position="609"/>
    </location>
</feature>
<evidence type="ECO:0000256" key="3">
    <source>
        <dbReference type="ARBA" id="ARBA00022475"/>
    </source>
</evidence>
<evidence type="ECO:0000313" key="11">
    <source>
        <dbReference type="Proteomes" id="UP000260351"/>
    </source>
</evidence>
<dbReference type="GO" id="GO:0005886">
    <property type="term" value="C:plasma membrane"/>
    <property type="evidence" value="ECO:0007669"/>
    <property type="project" value="UniProtKB-SubCell"/>
</dbReference>
<proteinExistence type="inferred from homology"/>
<protein>
    <submittedName>
        <fullName evidence="10">Uncharacterized protein</fullName>
    </submittedName>
</protein>
<dbReference type="InterPro" id="IPR032818">
    <property type="entry name" value="DedA-like"/>
</dbReference>
<dbReference type="OrthoDB" id="9780918at2"/>
<comment type="subcellular location">
    <subcellularLocation>
        <location evidence="1">Cell membrane</location>
        <topology evidence="1">Multi-pass membrane protein</topology>
    </subcellularLocation>
</comment>
<gene>
    <name evidence="10" type="ORF">DZC52_07785</name>
</gene>
<comment type="similarity">
    <text evidence="2">Belongs to the DedA family.</text>
</comment>
<evidence type="ECO:0000256" key="6">
    <source>
        <dbReference type="ARBA" id="ARBA00023136"/>
    </source>
</evidence>
<feature type="domain" description="VTT" evidence="8">
    <location>
        <begin position="40"/>
        <end position="163"/>
    </location>
</feature>
<keyword evidence="4 7" id="KW-0812">Transmembrane</keyword>
<evidence type="ECO:0000256" key="7">
    <source>
        <dbReference type="SAM" id="Phobius"/>
    </source>
</evidence>
<dbReference type="EMBL" id="QUZK01000034">
    <property type="protein sequence ID" value="RFF30621.1"/>
    <property type="molecule type" value="Genomic_DNA"/>
</dbReference>
<feature type="transmembrane region" description="Helical" evidence="7">
    <location>
        <begin position="290"/>
        <end position="318"/>
    </location>
</feature>
<dbReference type="Pfam" id="PF14067">
    <property type="entry name" value="LssY_C"/>
    <property type="match status" value="1"/>
</dbReference>
<feature type="transmembrane region" description="Helical" evidence="7">
    <location>
        <begin position="330"/>
        <end position="352"/>
    </location>
</feature>
<feature type="transmembrane region" description="Helical" evidence="7">
    <location>
        <begin position="59"/>
        <end position="81"/>
    </location>
</feature>
<dbReference type="AlphaFoldDB" id="A0A3E1K935"/>